<gene>
    <name evidence="2" type="ORF">EVAR_93124_1</name>
</gene>
<proteinExistence type="predicted"/>
<accession>A0A4C1TF85</accession>
<feature type="compositionally biased region" description="Low complexity" evidence="1">
    <location>
        <begin position="1"/>
        <end position="11"/>
    </location>
</feature>
<evidence type="ECO:0000313" key="2">
    <source>
        <dbReference type="EMBL" id="GBP13163.1"/>
    </source>
</evidence>
<sequence length="96" mass="11400">MQRLGRYTLYGGRRKDEAGRSQRGRERRGPFERTKRPGASVDRRPINQCSLRKKQPRRIQTRRARILTRARPMWRCAVAESAVTRQKNDIIYDLMS</sequence>
<evidence type="ECO:0000256" key="1">
    <source>
        <dbReference type="SAM" id="MobiDB-lite"/>
    </source>
</evidence>
<dbReference type="EMBL" id="BGZK01000055">
    <property type="protein sequence ID" value="GBP13163.1"/>
    <property type="molecule type" value="Genomic_DNA"/>
</dbReference>
<protein>
    <submittedName>
        <fullName evidence="2">Uncharacterized protein</fullName>
    </submittedName>
</protein>
<comment type="caution">
    <text evidence="2">The sequence shown here is derived from an EMBL/GenBank/DDBJ whole genome shotgun (WGS) entry which is preliminary data.</text>
</comment>
<feature type="compositionally biased region" description="Basic and acidic residues" evidence="1">
    <location>
        <begin position="13"/>
        <end position="44"/>
    </location>
</feature>
<organism evidence="2 3">
    <name type="scientific">Eumeta variegata</name>
    <name type="common">Bagworm moth</name>
    <name type="synonym">Eumeta japonica</name>
    <dbReference type="NCBI Taxonomy" id="151549"/>
    <lineage>
        <taxon>Eukaryota</taxon>
        <taxon>Metazoa</taxon>
        <taxon>Ecdysozoa</taxon>
        <taxon>Arthropoda</taxon>
        <taxon>Hexapoda</taxon>
        <taxon>Insecta</taxon>
        <taxon>Pterygota</taxon>
        <taxon>Neoptera</taxon>
        <taxon>Endopterygota</taxon>
        <taxon>Lepidoptera</taxon>
        <taxon>Glossata</taxon>
        <taxon>Ditrysia</taxon>
        <taxon>Tineoidea</taxon>
        <taxon>Psychidae</taxon>
        <taxon>Oiketicinae</taxon>
        <taxon>Eumeta</taxon>
    </lineage>
</organism>
<keyword evidence="3" id="KW-1185">Reference proteome</keyword>
<name>A0A4C1TF85_EUMVA</name>
<dbReference type="Proteomes" id="UP000299102">
    <property type="component" value="Unassembled WGS sequence"/>
</dbReference>
<dbReference type="AlphaFoldDB" id="A0A4C1TF85"/>
<evidence type="ECO:0000313" key="3">
    <source>
        <dbReference type="Proteomes" id="UP000299102"/>
    </source>
</evidence>
<reference evidence="2 3" key="1">
    <citation type="journal article" date="2019" name="Commun. Biol.">
        <title>The bagworm genome reveals a unique fibroin gene that provides high tensile strength.</title>
        <authorList>
            <person name="Kono N."/>
            <person name="Nakamura H."/>
            <person name="Ohtoshi R."/>
            <person name="Tomita M."/>
            <person name="Numata K."/>
            <person name="Arakawa K."/>
        </authorList>
    </citation>
    <scope>NUCLEOTIDE SEQUENCE [LARGE SCALE GENOMIC DNA]</scope>
</reference>
<feature type="region of interest" description="Disordered" evidence="1">
    <location>
        <begin position="1"/>
        <end position="44"/>
    </location>
</feature>